<comment type="similarity">
    <text evidence="1 4 5">Belongs to the PCNA family.</text>
</comment>
<evidence type="ECO:0000256" key="6">
    <source>
        <dbReference type="RuleBase" id="RU003673"/>
    </source>
</evidence>
<evidence type="ECO:0000256" key="2">
    <source>
        <dbReference type="ARBA" id="ARBA00022705"/>
    </source>
</evidence>
<dbReference type="Proteomes" id="UP000564425">
    <property type="component" value="Unassembled WGS sequence"/>
</dbReference>
<evidence type="ECO:0000313" key="22">
    <source>
        <dbReference type="Proteomes" id="UP000567099"/>
    </source>
</evidence>
<evidence type="ECO:0000313" key="17">
    <source>
        <dbReference type="EMBL" id="MBM7409755.1"/>
    </source>
</evidence>
<dbReference type="Pfam" id="PF02747">
    <property type="entry name" value="PCNA_C"/>
    <property type="match status" value="1"/>
</dbReference>
<evidence type="ECO:0000313" key="21">
    <source>
        <dbReference type="Proteomes" id="UP000564425"/>
    </source>
</evidence>
<dbReference type="PANTHER" id="PTHR11352">
    <property type="entry name" value="PROLIFERATING CELL NUCLEAR ANTIGEN"/>
    <property type="match status" value="1"/>
</dbReference>
<reference evidence="18" key="5">
    <citation type="submission" date="2021-03" db="EMBL/GenBank/DDBJ databases">
        <title>Genomic Encyclopedia of Type Strains, Phase IV (KMG-IV): sequencing the most valuable type-strain genomes for metagenomic binning, comparative biology and taxonomic classification.</title>
        <authorList>
            <person name="Goeker M."/>
        </authorList>
    </citation>
    <scope>NUCLEOTIDE SEQUENCE</scope>
    <source>
        <strain evidence="18">DSM 2771</strain>
    </source>
</reference>
<dbReference type="GO" id="GO:0006272">
    <property type="term" value="P:leading strand elongation"/>
    <property type="evidence" value="ECO:0007669"/>
    <property type="project" value="TreeGrafter"/>
</dbReference>
<evidence type="ECO:0000313" key="11">
    <source>
        <dbReference type="EMBL" id="MBA2849881.1"/>
    </source>
</evidence>
<feature type="domain" description="Proliferating cell nuclear antigen PCNA N-terminal" evidence="7">
    <location>
        <begin position="11"/>
        <end position="110"/>
    </location>
</feature>
<proteinExistence type="inferred from homology"/>
<accession>A0A2L1CC89</accession>
<evidence type="ECO:0000313" key="9">
    <source>
        <dbReference type="EMBL" id="AVB76506.1"/>
    </source>
</evidence>
<reference evidence="24 25" key="4">
    <citation type="submission" date="2020-08" db="EMBL/GenBank/DDBJ databases">
        <title>Genomic Encyclopedia of Type Strains, Phase IV (KMG-V): Genome sequencing to study the core and pangenomes of soil and plant-associated prokaryotes.</title>
        <authorList>
            <person name="Whitman W."/>
        </authorList>
    </citation>
    <scope>NUCLEOTIDE SEQUENCE [LARGE SCALE GENOMIC DNA]</scope>
    <source>
        <strain evidence="11 21">A1</strain>
        <strain evidence="10 23">A5</strain>
        <strain evidence="12 20">C12</strain>
        <strain evidence="13 22">C13</strain>
        <strain evidence="15 25">D1</strain>
        <strain evidence="14 24">DSM 7078</strain>
        <strain evidence="17">RC</strain>
    </source>
</reference>
<dbReference type="NCBIfam" id="NF002219">
    <property type="entry name" value="PRK01115.1-2"/>
    <property type="match status" value="1"/>
</dbReference>
<dbReference type="EMBL" id="JACDUN010000001">
    <property type="protein sequence ID" value="MBA2857311.1"/>
    <property type="molecule type" value="Genomic_DNA"/>
</dbReference>
<evidence type="ECO:0000313" key="18">
    <source>
        <dbReference type="EMBL" id="MBP2219492.1"/>
    </source>
</evidence>
<sequence length="250" mass="27871">MFRATCNTRDFKKVINATSNLVDEICFEVDENGIKASAMDPSHVALVSMEMPKDVFEEYEGDIQDIGIDLEALKKIIARGRGDEKLILDLDVEKNKLNITFKSNVTRKFSIALYDVSSSNLKVPDIEYPNSVSIKAGAFVEALKDAELVNDHITLKIDENKFVIYSKGDLNQSETVFDNSIDDDDNALADFNMGEASRSTFNLAYLKDLTKSTAAEDLLKIYLGSDMPVKIEYEVSGSKLVFLLAPRIES</sequence>
<dbReference type="InterPro" id="IPR022648">
    <property type="entry name" value="Pr_cel_nuc_antig_N"/>
</dbReference>
<dbReference type="GeneID" id="36102204"/>
<dbReference type="InterPro" id="IPR046938">
    <property type="entry name" value="DNA_clamp_sf"/>
</dbReference>
<dbReference type="Pfam" id="PF00705">
    <property type="entry name" value="PCNA_N"/>
    <property type="match status" value="1"/>
</dbReference>
<dbReference type="EMBL" id="CP026606">
    <property type="protein sequence ID" value="AVB76506.1"/>
    <property type="molecule type" value="Genomic_DNA"/>
</dbReference>
<evidence type="ECO:0000313" key="16">
    <source>
        <dbReference type="EMBL" id="MBG0769307.1"/>
    </source>
</evidence>
<dbReference type="Proteomes" id="UP000714405">
    <property type="component" value="Unassembled WGS sequence"/>
</dbReference>
<gene>
    <name evidence="4" type="primary">pcn</name>
    <name evidence="16" type="ORF">H0S71_05345</name>
    <name evidence="17" type="ORF">HNP85_001427</name>
    <name evidence="11" type="ORF">HNP86_000012</name>
    <name evidence="10" type="ORF">HNP88_001800</name>
    <name evidence="12" type="ORF">HNP93_000012</name>
    <name evidence="13" type="ORF">HNP94_000012</name>
    <name evidence="15" type="ORF">HNP96_001004</name>
    <name evidence="14" type="ORF">HNP97_000958</name>
    <name evidence="18" type="ORF">J2745_000985</name>
    <name evidence="9" type="ORF">MMJJ_11180</name>
</gene>
<comment type="function">
    <text evidence="6">Sliding clamp subunit. Responsible for tethering the catalytic subunit of DNA polymerase to DNA during high-speed replication.</text>
</comment>
<evidence type="ECO:0000256" key="3">
    <source>
        <dbReference type="ARBA" id="ARBA00023125"/>
    </source>
</evidence>
<dbReference type="HAMAP" id="MF_00317">
    <property type="entry name" value="DNApol_clamp_arch"/>
    <property type="match status" value="1"/>
</dbReference>
<comment type="function">
    <text evidence="4">Sliding clamp subunit that acts as a moving platform for DNA processing. Responsible for tethering the catalytic subunit of DNA polymerase and other proteins to DNA during high-speed replication.</text>
</comment>
<evidence type="ECO:0000313" key="25">
    <source>
        <dbReference type="Proteomes" id="UP000590564"/>
    </source>
</evidence>
<evidence type="ECO:0000256" key="4">
    <source>
        <dbReference type="HAMAP-Rule" id="MF_00317"/>
    </source>
</evidence>
<protein>
    <recommendedName>
        <fullName evidence="4">DNA polymerase sliding clamp</fullName>
    </recommendedName>
    <alternativeName>
        <fullName evidence="4">Proliferating cell nuclear antigen homolog</fullName>
        <shortName evidence="4">PCNA</shortName>
    </alternativeName>
</protein>
<dbReference type="Proteomes" id="UP000558015">
    <property type="component" value="Unassembled WGS sequence"/>
</dbReference>
<name>A0A2L1CC89_METMI</name>
<reference evidence="19" key="1">
    <citation type="journal article" date="2018" name="Genome Announc.">
        <title>Complete Genome Sequence of the Methanococcus maripaludis Type Strain JJ (DSM 2067), a Model for Selenoprotein Synthesis in Archaea.</title>
        <authorList>
            <person name="Poehlein A."/>
            <person name="Heym D."/>
            <person name="Quitzke V."/>
            <person name="Fersch J."/>
            <person name="Daniel R."/>
            <person name="Rother M."/>
        </authorList>
    </citation>
    <scope>NUCLEOTIDE SEQUENCE [LARGE SCALE GENOMIC DNA]</scope>
    <source>
        <strain evidence="19">DSM 2067</strain>
    </source>
</reference>
<dbReference type="Proteomes" id="UP000239462">
    <property type="component" value="Chromosome"/>
</dbReference>
<evidence type="ECO:0000259" key="7">
    <source>
        <dbReference type="Pfam" id="PF00705"/>
    </source>
</evidence>
<dbReference type="EMBL" id="JACDUJ010000001">
    <property type="protein sequence ID" value="MBA2847616.1"/>
    <property type="molecule type" value="Genomic_DNA"/>
</dbReference>
<dbReference type="RefSeq" id="WP_011171655.1">
    <property type="nucleotide sequence ID" value="NZ_BAAABJ010000001.1"/>
</dbReference>
<dbReference type="CDD" id="cd00577">
    <property type="entry name" value="PCNA"/>
    <property type="match status" value="1"/>
</dbReference>
<dbReference type="GO" id="GO:0003677">
    <property type="term" value="F:DNA binding"/>
    <property type="evidence" value="ECO:0007669"/>
    <property type="project" value="UniProtKB-UniRule"/>
</dbReference>
<dbReference type="Proteomes" id="UP000571854">
    <property type="component" value="Unassembled WGS sequence"/>
</dbReference>
<dbReference type="Proteomes" id="UP000590564">
    <property type="component" value="Unassembled WGS sequence"/>
</dbReference>
<dbReference type="Proteomes" id="UP000567099">
    <property type="component" value="Unassembled WGS sequence"/>
</dbReference>
<evidence type="ECO:0000313" key="23">
    <source>
        <dbReference type="Proteomes" id="UP000571854"/>
    </source>
</evidence>
<dbReference type="GeneID" id="10983295"/>
<dbReference type="EMBL" id="JACCQJ010000001">
    <property type="protein sequence ID" value="MBG0769307.1"/>
    <property type="molecule type" value="Genomic_DNA"/>
</dbReference>
<dbReference type="InterPro" id="IPR000730">
    <property type="entry name" value="Pr_cel_nuc_antig"/>
</dbReference>
<evidence type="ECO:0000313" key="12">
    <source>
        <dbReference type="EMBL" id="MBA2857311.1"/>
    </source>
</evidence>
<dbReference type="GO" id="GO:0006275">
    <property type="term" value="P:regulation of DNA replication"/>
    <property type="evidence" value="ECO:0007669"/>
    <property type="project" value="UniProtKB-UniRule"/>
</dbReference>
<dbReference type="EMBL" id="JACHED010000001">
    <property type="protein sequence ID" value="MBB6496983.1"/>
    <property type="molecule type" value="Genomic_DNA"/>
</dbReference>
<evidence type="ECO:0000313" key="10">
    <source>
        <dbReference type="EMBL" id="MBA2847616.1"/>
    </source>
</evidence>
<dbReference type="SMR" id="A0A2L1CC89"/>
<reference evidence="16" key="3">
    <citation type="submission" date="2020-07" db="EMBL/GenBank/DDBJ databases">
        <title>Severe corrosion of carbon steel in oil field produced water can be linked to methanogenic archaea containing a special type of NiFe hydrogenase.</title>
        <authorList>
            <person name="Lahme S."/>
            <person name="Mand J."/>
            <person name="Longwell J."/>
            <person name="Smith R."/>
            <person name="Enning D."/>
        </authorList>
    </citation>
    <scope>NUCLEOTIDE SEQUENCE</scope>
    <source>
        <strain evidence="16">MIC098Bin5</strain>
    </source>
</reference>
<dbReference type="Proteomes" id="UP000722095">
    <property type="component" value="Unassembled WGS sequence"/>
</dbReference>
<evidence type="ECO:0000313" key="15">
    <source>
        <dbReference type="EMBL" id="MBB6496983.1"/>
    </source>
</evidence>
<evidence type="ECO:0000256" key="5">
    <source>
        <dbReference type="RuleBase" id="RU003671"/>
    </source>
</evidence>
<dbReference type="AlphaFoldDB" id="A0A2L1CC89"/>
<dbReference type="Gene3D" id="3.70.10.10">
    <property type="match status" value="1"/>
</dbReference>
<evidence type="ECO:0000313" key="14">
    <source>
        <dbReference type="EMBL" id="MBB6067468.1"/>
    </source>
</evidence>
<dbReference type="EMBL" id="JACDUO010000001">
    <property type="protein sequence ID" value="MBA2863012.1"/>
    <property type="molecule type" value="Genomic_DNA"/>
</dbReference>
<dbReference type="PANTHER" id="PTHR11352:SF0">
    <property type="entry name" value="PROLIFERATING CELL NUCLEAR ANTIGEN"/>
    <property type="match status" value="1"/>
</dbReference>
<keyword evidence="3 4" id="KW-0238">DNA-binding</keyword>
<evidence type="ECO:0000256" key="1">
    <source>
        <dbReference type="ARBA" id="ARBA00010462"/>
    </source>
</evidence>
<dbReference type="SUPFAM" id="SSF55979">
    <property type="entry name" value="DNA clamp"/>
    <property type="match status" value="2"/>
</dbReference>
<evidence type="ECO:0000259" key="8">
    <source>
        <dbReference type="Pfam" id="PF02747"/>
    </source>
</evidence>
<dbReference type="Proteomes" id="UP000584706">
    <property type="component" value="Unassembled WGS sequence"/>
</dbReference>
<evidence type="ECO:0000313" key="19">
    <source>
        <dbReference type="Proteomes" id="UP000239462"/>
    </source>
</evidence>
<dbReference type="PROSITE" id="PS01251">
    <property type="entry name" value="PCNA_1"/>
    <property type="match status" value="1"/>
</dbReference>
<dbReference type="KEGG" id="mmad:MMJJ_11180"/>
<dbReference type="OMA" id="EMKLINM"/>
<feature type="domain" description="Proliferating cell nuclear antigen PCNA C-terminal" evidence="8">
    <location>
        <begin position="122"/>
        <end position="246"/>
    </location>
</feature>
<dbReference type="PRINTS" id="PR00339">
    <property type="entry name" value="PCNACYCLIN"/>
</dbReference>
<dbReference type="Proteomes" id="UP000742560">
    <property type="component" value="Unassembled WGS sequence"/>
</dbReference>
<dbReference type="InterPro" id="IPR022659">
    <property type="entry name" value="Pr_cel_nuc_antig_CS"/>
</dbReference>
<reference evidence="9" key="2">
    <citation type="submission" date="2018-02" db="EMBL/GenBank/DDBJ databases">
        <title>Complete genome sequence of the Methanococcus maripaludis type strain JJ (DSM 2067), a model for selenoprotein synthesis in Archaea.</title>
        <authorList>
            <person name="Poehlein A."/>
            <person name="Heym D."/>
            <person name="Quitzke V."/>
            <person name="Fersch J."/>
            <person name="Daniel R."/>
            <person name="Rother M."/>
        </authorList>
    </citation>
    <scope>NUCLEOTIDE SEQUENCE [LARGE SCALE GENOMIC DNA]</scope>
    <source>
        <strain evidence="9">DSM 2067</strain>
    </source>
</reference>
<dbReference type="NCBIfam" id="TIGR00590">
    <property type="entry name" value="pcna"/>
    <property type="match status" value="1"/>
</dbReference>
<keyword evidence="2 4" id="KW-0235">DNA replication</keyword>
<dbReference type="GO" id="GO:0030337">
    <property type="term" value="F:DNA polymerase processivity factor activity"/>
    <property type="evidence" value="ECO:0007669"/>
    <property type="project" value="UniProtKB-UniRule"/>
</dbReference>
<organism evidence="9 19">
    <name type="scientific">Methanococcus maripaludis</name>
    <name type="common">Methanococcus deltae</name>
    <dbReference type="NCBI Taxonomy" id="39152"/>
    <lineage>
        <taxon>Archaea</taxon>
        <taxon>Methanobacteriati</taxon>
        <taxon>Methanobacteriota</taxon>
        <taxon>Methanomada group</taxon>
        <taxon>Methanococci</taxon>
        <taxon>Methanococcales</taxon>
        <taxon>Methanococcaceae</taxon>
        <taxon>Methanococcus</taxon>
    </lineage>
</organism>
<comment type="subunit">
    <text evidence="4">Homotrimer. The subunits circularize to form a toroid; DNA passes through its center. Replication factor C (RFC) is required to load the toroid on the DNA.</text>
</comment>
<dbReference type="InterPro" id="IPR022649">
    <property type="entry name" value="Pr_cel_nuc_antig_C"/>
</dbReference>
<evidence type="ECO:0000313" key="24">
    <source>
        <dbReference type="Proteomes" id="UP000584706"/>
    </source>
</evidence>
<dbReference type="EMBL" id="JAFBBC010000001">
    <property type="protein sequence ID" value="MBM7409755.1"/>
    <property type="molecule type" value="Genomic_DNA"/>
</dbReference>
<evidence type="ECO:0000313" key="13">
    <source>
        <dbReference type="EMBL" id="MBA2863012.1"/>
    </source>
</evidence>
<dbReference type="EMBL" id="JAGINF010000003">
    <property type="protein sequence ID" value="MBP2219492.1"/>
    <property type="molecule type" value="Genomic_DNA"/>
</dbReference>
<evidence type="ECO:0000313" key="20">
    <source>
        <dbReference type="Proteomes" id="UP000558015"/>
    </source>
</evidence>
<dbReference type="EMBL" id="JACHIQ010000001">
    <property type="protein sequence ID" value="MBB6067468.1"/>
    <property type="molecule type" value="Genomic_DNA"/>
</dbReference>
<dbReference type="EMBL" id="JACDUH010000001">
    <property type="protein sequence ID" value="MBA2849881.1"/>
    <property type="molecule type" value="Genomic_DNA"/>
</dbReference>